<dbReference type="CDD" id="cd00130">
    <property type="entry name" value="PAS"/>
    <property type="match status" value="1"/>
</dbReference>
<dbReference type="PANTHER" id="PTHR30485:SF1">
    <property type="entry name" value="CYTOCHROME YDHU-RELATED"/>
    <property type="match status" value="1"/>
</dbReference>
<comment type="similarity">
    <text evidence="2">Belongs to the HupC/HyaC/HydC family.</text>
</comment>
<keyword evidence="3" id="KW-0813">Transport</keyword>
<keyword evidence="4" id="KW-1003">Cell membrane</keyword>
<dbReference type="SUPFAM" id="SSF81342">
    <property type="entry name" value="Transmembrane di-heme cytochromes"/>
    <property type="match status" value="1"/>
</dbReference>
<keyword evidence="11 12" id="KW-0472">Membrane</keyword>
<feature type="domain" description="PAS fold" evidence="13">
    <location>
        <begin position="249"/>
        <end position="359"/>
    </location>
</feature>
<evidence type="ECO:0000256" key="1">
    <source>
        <dbReference type="ARBA" id="ARBA00004651"/>
    </source>
</evidence>
<feature type="transmembrane region" description="Helical" evidence="12">
    <location>
        <begin position="50"/>
        <end position="67"/>
    </location>
</feature>
<accession>A0A2V4A0W0</accession>
<evidence type="ECO:0000313" key="15">
    <source>
        <dbReference type="EMBL" id="PXY02298.1"/>
    </source>
</evidence>
<evidence type="ECO:0000256" key="6">
    <source>
        <dbReference type="ARBA" id="ARBA00022692"/>
    </source>
</evidence>
<dbReference type="GO" id="GO:0020037">
    <property type="term" value="F:heme binding"/>
    <property type="evidence" value="ECO:0007669"/>
    <property type="project" value="TreeGrafter"/>
</dbReference>
<evidence type="ECO:0000313" key="16">
    <source>
        <dbReference type="Proteomes" id="UP000248079"/>
    </source>
</evidence>
<dbReference type="InterPro" id="IPR011577">
    <property type="entry name" value="Cyt_b561_bac/Ni-Hgenase"/>
</dbReference>
<dbReference type="InterPro" id="IPR035965">
    <property type="entry name" value="PAS-like_dom_sf"/>
</dbReference>
<evidence type="ECO:0000256" key="5">
    <source>
        <dbReference type="ARBA" id="ARBA00022617"/>
    </source>
</evidence>
<dbReference type="InterPro" id="IPR016174">
    <property type="entry name" value="Di-haem_cyt_TM"/>
</dbReference>
<dbReference type="Pfam" id="PF00989">
    <property type="entry name" value="PAS"/>
    <property type="match status" value="1"/>
</dbReference>
<keyword evidence="10" id="KW-0408">Iron</keyword>
<feature type="domain" description="Cytochrome b561 bacterial/Ni-hydrogenase" evidence="14">
    <location>
        <begin position="7"/>
        <end position="191"/>
    </location>
</feature>
<comment type="caution">
    <text evidence="15">The sequence shown here is derived from an EMBL/GenBank/DDBJ whole genome shotgun (WGS) entry which is preliminary data.</text>
</comment>
<evidence type="ECO:0000256" key="7">
    <source>
        <dbReference type="ARBA" id="ARBA00022723"/>
    </source>
</evidence>
<evidence type="ECO:0000256" key="10">
    <source>
        <dbReference type="ARBA" id="ARBA00023004"/>
    </source>
</evidence>
<dbReference type="GO" id="GO:0022904">
    <property type="term" value="P:respiratory electron transport chain"/>
    <property type="evidence" value="ECO:0007669"/>
    <property type="project" value="InterPro"/>
</dbReference>
<dbReference type="Gene3D" id="1.20.950.20">
    <property type="entry name" value="Transmembrane di-heme cytochromes, Chain C"/>
    <property type="match status" value="1"/>
</dbReference>
<dbReference type="InterPro" id="IPR000014">
    <property type="entry name" value="PAS"/>
</dbReference>
<dbReference type="InterPro" id="IPR000516">
    <property type="entry name" value="Ni-dep_Hydgase_cyt-B"/>
</dbReference>
<keyword evidence="6 12" id="KW-0812">Transmembrane</keyword>
<evidence type="ECO:0000256" key="8">
    <source>
        <dbReference type="ARBA" id="ARBA00022982"/>
    </source>
</evidence>
<feature type="transmembrane region" description="Helical" evidence="12">
    <location>
        <begin position="12"/>
        <end position="30"/>
    </location>
</feature>
<evidence type="ECO:0000259" key="14">
    <source>
        <dbReference type="Pfam" id="PF01292"/>
    </source>
</evidence>
<dbReference type="GO" id="GO:0005886">
    <property type="term" value="C:plasma membrane"/>
    <property type="evidence" value="ECO:0007669"/>
    <property type="project" value="UniProtKB-SubCell"/>
</dbReference>
<dbReference type="InterPro" id="IPR013767">
    <property type="entry name" value="PAS_fold"/>
</dbReference>
<dbReference type="AlphaFoldDB" id="A0A2V4A0W0"/>
<evidence type="ECO:0000256" key="2">
    <source>
        <dbReference type="ARBA" id="ARBA00008622"/>
    </source>
</evidence>
<evidence type="ECO:0000256" key="9">
    <source>
        <dbReference type="ARBA" id="ARBA00022989"/>
    </source>
</evidence>
<evidence type="ECO:0008006" key="17">
    <source>
        <dbReference type="Google" id="ProtNLM"/>
    </source>
</evidence>
<evidence type="ECO:0000259" key="13">
    <source>
        <dbReference type="Pfam" id="PF00989"/>
    </source>
</evidence>
<dbReference type="Proteomes" id="UP000248079">
    <property type="component" value="Unassembled WGS sequence"/>
</dbReference>
<evidence type="ECO:0000256" key="4">
    <source>
        <dbReference type="ARBA" id="ARBA00022475"/>
    </source>
</evidence>
<keyword evidence="5" id="KW-0349">Heme</keyword>
<reference evidence="15 16" key="1">
    <citation type="submission" date="2018-05" db="EMBL/GenBank/DDBJ databases">
        <title>Marinifilum breve JC075T sp. nov., a marine bacterium isolated from Yongle Blue Hole in the South China Sea.</title>
        <authorList>
            <person name="Fu T."/>
        </authorList>
    </citation>
    <scope>NUCLEOTIDE SEQUENCE [LARGE SCALE GENOMIC DNA]</scope>
    <source>
        <strain evidence="15 16">JC075</strain>
    </source>
</reference>
<proteinExistence type="inferred from homology"/>
<keyword evidence="7" id="KW-0479">Metal-binding</keyword>
<keyword evidence="8" id="KW-0249">Electron transport</keyword>
<protein>
    <recommendedName>
        <fullName evidence="17">PAS domain-containing protein</fullName>
    </recommendedName>
</protein>
<evidence type="ECO:0000256" key="12">
    <source>
        <dbReference type="SAM" id="Phobius"/>
    </source>
</evidence>
<dbReference type="GO" id="GO:0009055">
    <property type="term" value="F:electron transfer activity"/>
    <property type="evidence" value="ECO:0007669"/>
    <property type="project" value="InterPro"/>
</dbReference>
<feature type="transmembrane region" description="Helical" evidence="12">
    <location>
        <begin position="152"/>
        <end position="174"/>
    </location>
</feature>
<dbReference type="Gene3D" id="3.30.450.20">
    <property type="entry name" value="PAS domain"/>
    <property type="match status" value="1"/>
</dbReference>
<dbReference type="GO" id="GO:0006355">
    <property type="term" value="P:regulation of DNA-templated transcription"/>
    <property type="evidence" value="ECO:0007669"/>
    <property type="project" value="InterPro"/>
</dbReference>
<dbReference type="Pfam" id="PF01292">
    <property type="entry name" value="Ni_hydr_CYTB"/>
    <property type="match status" value="1"/>
</dbReference>
<dbReference type="PRINTS" id="PR00161">
    <property type="entry name" value="NIHGNASECYTB"/>
</dbReference>
<organism evidence="15 16">
    <name type="scientific">Marinifilum breve</name>
    <dbReference type="NCBI Taxonomy" id="2184082"/>
    <lineage>
        <taxon>Bacteria</taxon>
        <taxon>Pseudomonadati</taxon>
        <taxon>Bacteroidota</taxon>
        <taxon>Bacteroidia</taxon>
        <taxon>Marinilabiliales</taxon>
        <taxon>Marinifilaceae</taxon>
    </lineage>
</organism>
<gene>
    <name evidence="15" type="ORF">DF185_06530</name>
</gene>
<keyword evidence="16" id="KW-1185">Reference proteome</keyword>
<sequence>MKKVYIYKIFERFWHWTQALLILILMISGFEIHSSFDLIGYQKAVELHNVSAWIFLCLIVFAIFWHFTTGEWKQYIPTTKYLKAQFNYYIGGIFTGAPHPTKKLVYDKFNPLQRLIYLGLKILVIPVQVISGFLYLYFHYPAEGMELQSLEYVAVIHTFGAFLLLAFMIAHVYLTTTGHKPGSAIKAMITGWEEMSDEEIKERVISDIEASIKKSRAQLQSNVEIGDLFEAAMNKASLNAGVSSIADTRFKDAIENSGAGYFCIGKDGNYIDVNDTWFKLYKYDAKEEIIGKHYRLSRNKEDFEELQGNIDKVLKTGQIINHGEVKRICKDGSEGYHTLTMSPVYEEAEVVGVEGFIIDTTGQLLAEREMLKKQIRINDELDKKKTSKD</sequence>
<dbReference type="NCBIfam" id="TIGR00229">
    <property type="entry name" value="sensory_box"/>
    <property type="match status" value="1"/>
</dbReference>
<dbReference type="InterPro" id="IPR051542">
    <property type="entry name" value="Hydrogenase_cytochrome"/>
</dbReference>
<evidence type="ECO:0000256" key="3">
    <source>
        <dbReference type="ARBA" id="ARBA00022448"/>
    </source>
</evidence>
<evidence type="ECO:0000256" key="11">
    <source>
        <dbReference type="ARBA" id="ARBA00023136"/>
    </source>
</evidence>
<dbReference type="OrthoDB" id="197262at2"/>
<keyword evidence="9 12" id="KW-1133">Transmembrane helix</keyword>
<dbReference type="RefSeq" id="WP_110359932.1">
    <property type="nucleotide sequence ID" value="NZ_QFLI01000002.1"/>
</dbReference>
<dbReference type="SUPFAM" id="SSF55785">
    <property type="entry name" value="PYP-like sensor domain (PAS domain)"/>
    <property type="match status" value="1"/>
</dbReference>
<dbReference type="EMBL" id="QFLI01000002">
    <property type="protein sequence ID" value="PXY02298.1"/>
    <property type="molecule type" value="Genomic_DNA"/>
</dbReference>
<name>A0A2V4A0W0_9BACT</name>
<dbReference type="GO" id="GO:0005506">
    <property type="term" value="F:iron ion binding"/>
    <property type="evidence" value="ECO:0007669"/>
    <property type="project" value="InterPro"/>
</dbReference>
<dbReference type="PANTHER" id="PTHR30485">
    <property type="entry name" value="NI/FE-HYDROGENASE 1 B-TYPE CYTOCHROME SUBUNIT"/>
    <property type="match status" value="1"/>
</dbReference>
<comment type="subcellular location">
    <subcellularLocation>
        <location evidence="1">Cell membrane</location>
        <topology evidence="1">Multi-pass membrane protein</topology>
    </subcellularLocation>
</comment>
<feature type="transmembrane region" description="Helical" evidence="12">
    <location>
        <begin position="115"/>
        <end position="140"/>
    </location>
</feature>